<keyword evidence="4 6" id="KW-1133">Transmembrane helix</keyword>
<dbReference type="PANTHER" id="PTHR12677:SF59">
    <property type="entry name" value="GOLGI APPARATUS MEMBRANE PROTEIN TVP38-RELATED"/>
    <property type="match status" value="1"/>
</dbReference>
<feature type="transmembrane region" description="Helical" evidence="6">
    <location>
        <begin position="37"/>
        <end position="65"/>
    </location>
</feature>
<dbReference type="EMBL" id="CP016808">
    <property type="protein sequence ID" value="ANY65827.1"/>
    <property type="molecule type" value="Genomic_DNA"/>
</dbReference>
<evidence type="ECO:0000256" key="1">
    <source>
        <dbReference type="ARBA" id="ARBA00004651"/>
    </source>
</evidence>
<feature type="transmembrane region" description="Helical" evidence="6">
    <location>
        <begin position="71"/>
        <end position="92"/>
    </location>
</feature>
<evidence type="ECO:0000259" key="7">
    <source>
        <dbReference type="Pfam" id="PF09335"/>
    </source>
</evidence>
<comment type="similarity">
    <text evidence="6">Belongs to the TVP38/TMEM64 family.</text>
</comment>
<evidence type="ECO:0000256" key="2">
    <source>
        <dbReference type="ARBA" id="ARBA00022475"/>
    </source>
</evidence>
<feature type="transmembrane region" description="Helical" evidence="6">
    <location>
        <begin position="178"/>
        <end position="196"/>
    </location>
</feature>
<keyword evidence="3 6" id="KW-0812">Transmembrane</keyword>
<gene>
    <name evidence="8" type="ORF">BBD42_04615</name>
</gene>
<feature type="transmembrane region" description="Helical" evidence="6">
    <location>
        <begin position="146"/>
        <end position="166"/>
    </location>
</feature>
<dbReference type="PANTHER" id="PTHR12677">
    <property type="entry name" value="GOLGI APPARATUS MEMBRANE PROTEIN TVP38-RELATED"/>
    <property type="match status" value="1"/>
</dbReference>
<organism evidence="8">
    <name type="scientific">Paenibacillus sp. BIHB 4019</name>
    <dbReference type="NCBI Taxonomy" id="1870819"/>
    <lineage>
        <taxon>Bacteria</taxon>
        <taxon>Bacillati</taxon>
        <taxon>Bacillota</taxon>
        <taxon>Bacilli</taxon>
        <taxon>Bacillales</taxon>
        <taxon>Paenibacillaceae</taxon>
        <taxon>Paenibacillus</taxon>
    </lineage>
</organism>
<comment type="subcellular location">
    <subcellularLocation>
        <location evidence="1 6">Cell membrane</location>
        <topology evidence="1 6">Multi-pass membrane protein</topology>
    </subcellularLocation>
</comment>
<dbReference type="InterPro" id="IPR032816">
    <property type="entry name" value="VTT_dom"/>
</dbReference>
<accession>A0A1B2DDN0</accession>
<dbReference type="AlphaFoldDB" id="A0A1B2DDN0"/>
<keyword evidence="5 6" id="KW-0472">Membrane</keyword>
<feature type="domain" description="VTT" evidence="7">
    <location>
        <begin position="51"/>
        <end position="169"/>
    </location>
</feature>
<dbReference type="GO" id="GO:0005886">
    <property type="term" value="C:plasma membrane"/>
    <property type="evidence" value="ECO:0007669"/>
    <property type="project" value="UniProtKB-SubCell"/>
</dbReference>
<dbReference type="RefSeq" id="WP_172455391.1">
    <property type="nucleotide sequence ID" value="NZ_CP016808.1"/>
</dbReference>
<protein>
    <recommendedName>
        <fullName evidence="6">TVP38/TMEM64 family membrane protein</fullName>
    </recommendedName>
</protein>
<sequence length="203" mass="23010">MLKWISAIIYALLLATVFIYQNNLLDWLQNDTPSVFIVFLVALFLVLVPVVPFKIMIALLGFMYGPLLGALISWLAASLAAIIVFLLARYLFREQGQAFLHKFSQLDKLQATMEKRPFLTILTARLIPVIPHMVVNIYPAVTTVRLLPYAVASALGKIPFMLLFAYMGQNMFKDWASFALFAGVYAAFFALSYGGYRLWLKRQ</sequence>
<dbReference type="InterPro" id="IPR015414">
    <property type="entry name" value="TMEM64"/>
</dbReference>
<evidence type="ECO:0000256" key="5">
    <source>
        <dbReference type="ARBA" id="ARBA00023136"/>
    </source>
</evidence>
<name>A0A1B2DDN0_9BACL</name>
<evidence type="ECO:0000256" key="3">
    <source>
        <dbReference type="ARBA" id="ARBA00022692"/>
    </source>
</evidence>
<evidence type="ECO:0000256" key="4">
    <source>
        <dbReference type="ARBA" id="ARBA00022989"/>
    </source>
</evidence>
<evidence type="ECO:0000313" key="8">
    <source>
        <dbReference type="EMBL" id="ANY65827.1"/>
    </source>
</evidence>
<keyword evidence="2 6" id="KW-1003">Cell membrane</keyword>
<evidence type="ECO:0000256" key="6">
    <source>
        <dbReference type="RuleBase" id="RU366058"/>
    </source>
</evidence>
<proteinExistence type="inferred from homology"/>
<dbReference type="Pfam" id="PF09335">
    <property type="entry name" value="VTT_dom"/>
    <property type="match status" value="1"/>
</dbReference>
<feature type="transmembrane region" description="Helical" evidence="6">
    <location>
        <begin position="6"/>
        <end position="25"/>
    </location>
</feature>
<reference evidence="8" key="1">
    <citation type="submission" date="2016-08" db="EMBL/GenBank/DDBJ databases">
        <title>Complete Genome Seqeunce of Paenibacillus sp. BIHB 4019 from tea rhizoplane.</title>
        <authorList>
            <person name="Thakur R."/>
            <person name="Swarnkar M.K."/>
            <person name="Gulati A."/>
        </authorList>
    </citation>
    <scope>NUCLEOTIDE SEQUENCE [LARGE SCALE GENOMIC DNA]</scope>
    <source>
        <strain evidence="8">BIHB4019</strain>
    </source>
</reference>